<name>X6P8B5_RETFI</name>
<proteinExistence type="predicted"/>
<dbReference type="OrthoDB" id="202203at2759"/>
<evidence type="ECO:0000313" key="7">
    <source>
        <dbReference type="Proteomes" id="UP000023152"/>
    </source>
</evidence>
<dbReference type="SUPFAM" id="SSF51905">
    <property type="entry name" value="FAD/NAD(P)-binding domain"/>
    <property type="match status" value="1"/>
</dbReference>
<keyword evidence="5" id="KW-1133">Transmembrane helix</keyword>
<protein>
    <recommendedName>
        <fullName evidence="8">FAD/NAD(P)-binding domain-containing protein</fullName>
    </recommendedName>
</protein>
<feature type="transmembrane region" description="Helical" evidence="5">
    <location>
        <begin position="266"/>
        <end position="286"/>
    </location>
</feature>
<feature type="transmembrane region" description="Helical" evidence="5">
    <location>
        <begin position="307"/>
        <end position="325"/>
    </location>
</feature>
<dbReference type="EMBL" id="ASPP01002640">
    <property type="protein sequence ID" value="ETO34358.1"/>
    <property type="molecule type" value="Genomic_DNA"/>
</dbReference>
<dbReference type="Gene3D" id="3.50.50.100">
    <property type="match status" value="1"/>
</dbReference>
<dbReference type="GO" id="GO:0005737">
    <property type="term" value="C:cytoplasm"/>
    <property type="evidence" value="ECO:0007669"/>
    <property type="project" value="TreeGrafter"/>
</dbReference>
<keyword evidence="7" id="KW-1185">Reference proteome</keyword>
<keyword evidence="2" id="KW-0274">FAD</keyword>
<organism evidence="6 7">
    <name type="scientific">Reticulomyxa filosa</name>
    <dbReference type="NCBI Taxonomy" id="46433"/>
    <lineage>
        <taxon>Eukaryota</taxon>
        <taxon>Sar</taxon>
        <taxon>Rhizaria</taxon>
        <taxon>Retaria</taxon>
        <taxon>Foraminifera</taxon>
        <taxon>Monothalamids</taxon>
        <taxon>Reticulomyxidae</taxon>
        <taxon>Reticulomyxa</taxon>
    </lineage>
</organism>
<accession>X6P8B5</accession>
<gene>
    <name evidence="6" type="ORF">RFI_02736</name>
</gene>
<dbReference type="InterPro" id="IPR036188">
    <property type="entry name" value="FAD/NAD-bd_sf"/>
</dbReference>
<evidence type="ECO:0000256" key="3">
    <source>
        <dbReference type="ARBA" id="ARBA00023002"/>
    </source>
</evidence>
<evidence type="ECO:0000256" key="4">
    <source>
        <dbReference type="SAM" id="MobiDB-lite"/>
    </source>
</evidence>
<dbReference type="GO" id="GO:0004174">
    <property type="term" value="F:electron-transferring-flavoprotein dehydrogenase activity"/>
    <property type="evidence" value="ECO:0007669"/>
    <property type="project" value="TreeGrafter"/>
</dbReference>
<keyword evidence="1" id="KW-0285">Flavoprotein</keyword>
<reference evidence="6 7" key="1">
    <citation type="journal article" date="2013" name="Curr. Biol.">
        <title>The Genome of the Foraminiferan Reticulomyxa filosa.</title>
        <authorList>
            <person name="Glockner G."/>
            <person name="Hulsmann N."/>
            <person name="Schleicher M."/>
            <person name="Noegel A.A."/>
            <person name="Eichinger L."/>
            <person name="Gallinger C."/>
            <person name="Pawlowski J."/>
            <person name="Sierra R."/>
            <person name="Euteneuer U."/>
            <person name="Pillet L."/>
            <person name="Moustafa A."/>
            <person name="Platzer M."/>
            <person name="Groth M."/>
            <person name="Szafranski K."/>
            <person name="Schliwa M."/>
        </authorList>
    </citation>
    <scope>NUCLEOTIDE SEQUENCE [LARGE SCALE GENOMIC DNA]</scope>
</reference>
<evidence type="ECO:0000256" key="5">
    <source>
        <dbReference type="SAM" id="Phobius"/>
    </source>
</evidence>
<dbReference type="GO" id="GO:0050660">
    <property type="term" value="F:flavin adenine dinucleotide binding"/>
    <property type="evidence" value="ECO:0007669"/>
    <property type="project" value="TreeGrafter"/>
</dbReference>
<sequence>KKHELITDDGSGTKHNQLQSEQKHNDKQTPQTISLVNSDEQIHADYIYYCVGYFPNVQFMQADPLFQQSLTKVDFMGRQWVKVDDYLRVKGEESKDWNIYALGDINDIESLFEVKLAHTSELHAEYVAHHIESCLSHRGDICTYDYYTLGDSSTDTSSTSDQKREAPINPYCVSLGRYDGSLSFFGFSLNGIFAGIAKWVICWTKCNTLLHNDGWHFGFWLEEQSIPPISTLSEQQKTEFNVIGDGTARLFYGIRVYSIGYRVSNLVWDVSNALCLFCLLVLKNFAILSSAKEQMKQFHTNENKRKSISFLFILIVCFIRFLLLLKSK</sequence>
<keyword evidence="5" id="KW-0812">Transmembrane</keyword>
<dbReference type="AlphaFoldDB" id="X6P8B5"/>
<keyword evidence="5" id="KW-0472">Membrane</keyword>
<dbReference type="PANTHER" id="PTHR43735">
    <property type="entry name" value="APOPTOSIS-INDUCING FACTOR 1"/>
    <property type="match status" value="1"/>
</dbReference>
<keyword evidence="3" id="KW-0560">Oxidoreductase</keyword>
<evidence type="ECO:0000313" key="6">
    <source>
        <dbReference type="EMBL" id="ETO34358.1"/>
    </source>
</evidence>
<feature type="non-terminal residue" evidence="6">
    <location>
        <position position="1"/>
    </location>
</feature>
<evidence type="ECO:0008006" key="8">
    <source>
        <dbReference type="Google" id="ProtNLM"/>
    </source>
</evidence>
<evidence type="ECO:0000256" key="1">
    <source>
        <dbReference type="ARBA" id="ARBA00022630"/>
    </source>
</evidence>
<feature type="region of interest" description="Disordered" evidence="4">
    <location>
        <begin position="1"/>
        <end position="30"/>
    </location>
</feature>
<comment type="caution">
    <text evidence="6">The sequence shown here is derived from an EMBL/GenBank/DDBJ whole genome shotgun (WGS) entry which is preliminary data.</text>
</comment>
<dbReference type="Proteomes" id="UP000023152">
    <property type="component" value="Unassembled WGS sequence"/>
</dbReference>
<evidence type="ECO:0000256" key="2">
    <source>
        <dbReference type="ARBA" id="ARBA00022827"/>
    </source>
</evidence>
<dbReference type="PANTHER" id="PTHR43735:SF3">
    <property type="entry name" value="FERROPTOSIS SUPPRESSOR PROTEIN 1"/>
    <property type="match status" value="1"/>
</dbReference>